<protein>
    <recommendedName>
        <fullName evidence="3">Flagellin</fullName>
    </recommendedName>
</protein>
<reference evidence="1 2" key="1">
    <citation type="submission" date="2018-06" db="EMBL/GenBank/DDBJ databases">
        <title>Extensive metabolic versatility and redundancy in microbially diverse, dynamic hydrothermal sediments.</title>
        <authorList>
            <person name="Dombrowski N."/>
            <person name="Teske A."/>
            <person name="Baker B.J."/>
        </authorList>
    </citation>
    <scope>NUCLEOTIDE SEQUENCE [LARGE SCALE GENOMIC DNA]</scope>
    <source>
        <strain evidence="1">B34_G17</strain>
    </source>
</reference>
<evidence type="ECO:0000313" key="2">
    <source>
        <dbReference type="Proteomes" id="UP000272051"/>
    </source>
</evidence>
<evidence type="ECO:0000313" key="1">
    <source>
        <dbReference type="EMBL" id="RLE50897.1"/>
    </source>
</evidence>
<dbReference type="GO" id="GO:0097588">
    <property type="term" value="P:archaeal or bacterial-type flagellum-dependent cell motility"/>
    <property type="evidence" value="ECO:0007669"/>
    <property type="project" value="InterPro"/>
</dbReference>
<dbReference type="EMBL" id="QMQX01000147">
    <property type="protein sequence ID" value="RLE50897.1"/>
    <property type="molecule type" value="Genomic_DNA"/>
</dbReference>
<dbReference type="Pfam" id="PF01917">
    <property type="entry name" value="Flagellin_arch-type"/>
    <property type="match status" value="1"/>
</dbReference>
<dbReference type="Proteomes" id="UP000272051">
    <property type="component" value="Unassembled WGS sequence"/>
</dbReference>
<comment type="caution">
    <text evidence="1">The sequence shown here is derived from an EMBL/GenBank/DDBJ whole genome shotgun (WGS) entry which is preliminary data.</text>
</comment>
<gene>
    <name evidence="1" type="ORF">DRJ33_06895</name>
</gene>
<organism evidence="1 2">
    <name type="scientific">Thermoproteota archaeon</name>
    <dbReference type="NCBI Taxonomy" id="2056631"/>
    <lineage>
        <taxon>Archaea</taxon>
        <taxon>Thermoproteota</taxon>
    </lineage>
</organism>
<proteinExistence type="predicted"/>
<evidence type="ECO:0008006" key="3">
    <source>
        <dbReference type="Google" id="ProtNLM"/>
    </source>
</evidence>
<sequence length="179" mass="19314">MGFSITISASIVFIALLIAFVTLSGAFLSTLSSLTYAINARSSLDYKHLSSSVKIDNAFLNSSTTLIFNVTNTGSVKIWDFEHCNVIVSYLGNNTLSNTTIKVICSLNYTSSSPGPGEWHVSQIFDDLKDPGIINSGETAMIVANLTYQVIYNETFTVVFSTSHGATYEFSFITSEGAG</sequence>
<dbReference type="InterPro" id="IPR002774">
    <property type="entry name" value="Flagellin_arc-type"/>
</dbReference>
<accession>A0A497EUH9</accession>
<dbReference type="GO" id="GO:0005198">
    <property type="term" value="F:structural molecule activity"/>
    <property type="evidence" value="ECO:0007669"/>
    <property type="project" value="InterPro"/>
</dbReference>
<name>A0A497EUH9_9CREN</name>
<dbReference type="AlphaFoldDB" id="A0A497EUH9"/>